<dbReference type="EMBL" id="JAPVEB010000001">
    <property type="protein sequence ID" value="KAJ5282091.1"/>
    <property type="molecule type" value="Genomic_DNA"/>
</dbReference>
<dbReference type="GO" id="GO:0052689">
    <property type="term" value="F:carboxylic ester hydrolase activity"/>
    <property type="evidence" value="ECO:0007669"/>
    <property type="project" value="TreeGrafter"/>
</dbReference>
<dbReference type="SUPFAM" id="SSF53474">
    <property type="entry name" value="alpha/beta-Hydrolases"/>
    <property type="match status" value="1"/>
</dbReference>
<dbReference type="Gene3D" id="3.40.50.1820">
    <property type="entry name" value="alpha/beta hydrolase"/>
    <property type="match status" value="1"/>
</dbReference>
<protein>
    <submittedName>
        <fullName evidence="4">Acyl-protein thioesterase</fullName>
    </submittedName>
</protein>
<evidence type="ECO:0000313" key="4">
    <source>
        <dbReference type="EMBL" id="KZN91192.1"/>
    </source>
</evidence>
<dbReference type="Pfam" id="PF02230">
    <property type="entry name" value="Abhydrolase_2"/>
    <property type="match status" value="1"/>
</dbReference>
<reference evidence="3 5" key="3">
    <citation type="journal article" date="2023" name="IMA Fungus">
        <title>Comparative genomic study of the Penicillium genus elucidates a diverse pangenome and 15 lateral gene transfer events.</title>
        <authorList>
            <person name="Petersen C."/>
            <person name="Sorensen T."/>
            <person name="Nielsen M.R."/>
            <person name="Sondergaard T.E."/>
            <person name="Sorensen J.L."/>
            <person name="Fitzpatrick D.A."/>
            <person name="Frisvad J.C."/>
            <person name="Nielsen K.L."/>
        </authorList>
    </citation>
    <scope>NUCLEOTIDE SEQUENCE [LARGE SCALE GENOMIC DNA]</scope>
    <source>
        <strain evidence="3 5">IBT 3361</strain>
    </source>
</reference>
<dbReference type="GO" id="GO:0008474">
    <property type="term" value="F:palmitoyl-(protein) hydrolase activity"/>
    <property type="evidence" value="ECO:0007669"/>
    <property type="project" value="TreeGrafter"/>
</dbReference>
<comment type="similarity">
    <text evidence="1">Belongs to the AB hydrolase superfamily. AB hydrolase 2 family.</text>
</comment>
<reference evidence="4" key="1">
    <citation type="journal article" date="2014" name="Genome Announc.">
        <title>Complete sequencing and chromosome-scale genome assembly of the industrial progenitor strain P2niaD18 from the penicillin producer Penicillium chrysogenum.</title>
        <authorList>
            <person name="Specht T."/>
            <person name="Dahlmann T.A."/>
            <person name="Zadra I."/>
            <person name="Kurnsteiner H."/>
            <person name="Kuck U."/>
        </authorList>
    </citation>
    <scope>NUCLEOTIDE SEQUENCE [LARGE SCALE GENOMIC DNA]</scope>
    <source>
        <strain evidence="4">P2niaD18</strain>
    </source>
</reference>
<dbReference type="Proteomes" id="UP001220256">
    <property type="component" value="Unassembled WGS sequence"/>
</dbReference>
<sequence>MEFPAPHIHRAQTFHTHTIILLHGRGSNGLEFAEELFSSTTSKGKNLASCLPTYRWVFPTSRDRWSTTFQEDMCSWFDAYSLNDIQKRQELQKDGLRESILYILDILEDEARLLDGQLGHIYLGGISQGMATAVWAFFAGIGTGQVQGPLGGLLGFCGWLPFAQQLEGLLDQSTLNGPRIHQAQRLVSTFFFDEIAGREMPQANQPVDSSVLSTPVFLSHGADDEWVSVELGRQASRIIRTIMVRVEWHEFTGAEGEGHWIKEPEGFDQILQFLQT</sequence>
<dbReference type="PANTHER" id="PTHR10655">
    <property type="entry name" value="LYSOPHOSPHOLIPASE-RELATED"/>
    <property type="match status" value="1"/>
</dbReference>
<organism evidence="4">
    <name type="scientific">Penicillium chrysogenum</name>
    <name type="common">Penicillium notatum</name>
    <dbReference type="NCBI Taxonomy" id="5076"/>
    <lineage>
        <taxon>Eukaryota</taxon>
        <taxon>Fungi</taxon>
        <taxon>Dikarya</taxon>
        <taxon>Ascomycota</taxon>
        <taxon>Pezizomycotina</taxon>
        <taxon>Eurotiomycetes</taxon>
        <taxon>Eurotiomycetidae</taxon>
        <taxon>Eurotiales</taxon>
        <taxon>Aspergillaceae</taxon>
        <taxon>Penicillium</taxon>
        <taxon>Penicillium chrysogenum species complex</taxon>
    </lineage>
</organism>
<evidence type="ECO:0000259" key="2">
    <source>
        <dbReference type="Pfam" id="PF02230"/>
    </source>
</evidence>
<dbReference type="GO" id="GO:0005737">
    <property type="term" value="C:cytoplasm"/>
    <property type="evidence" value="ECO:0007669"/>
    <property type="project" value="TreeGrafter"/>
</dbReference>
<dbReference type="GO" id="GO:0072330">
    <property type="term" value="P:monocarboxylic acid biosynthetic process"/>
    <property type="evidence" value="ECO:0007669"/>
    <property type="project" value="UniProtKB-ARBA"/>
</dbReference>
<feature type="domain" description="Phospholipase/carboxylesterase/thioesterase" evidence="2">
    <location>
        <begin position="7"/>
        <end position="174"/>
    </location>
</feature>
<keyword evidence="5" id="KW-1185">Reference proteome</keyword>
<evidence type="ECO:0000313" key="3">
    <source>
        <dbReference type="EMBL" id="KAJ5282091.1"/>
    </source>
</evidence>
<dbReference type="EMBL" id="CM002798">
    <property type="protein sequence ID" value="KZN91192.1"/>
    <property type="molecule type" value="Genomic_DNA"/>
</dbReference>
<dbReference type="PhylomeDB" id="A0A167W2S2"/>
<evidence type="ECO:0000256" key="1">
    <source>
        <dbReference type="ARBA" id="ARBA00006499"/>
    </source>
</evidence>
<dbReference type="Proteomes" id="UP000076449">
    <property type="component" value="Chromosome I"/>
</dbReference>
<dbReference type="InterPro" id="IPR003140">
    <property type="entry name" value="PLipase/COase/thioEstase"/>
</dbReference>
<dbReference type="GO" id="GO:0017000">
    <property type="term" value="P:antibiotic biosynthetic process"/>
    <property type="evidence" value="ECO:0007669"/>
    <property type="project" value="UniProtKB-ARBA"/>
</dbReference>
<accession>A0A167W2S2</accession>
<reference evidence="3" key="2">
    <citation type="submission" date="2022-12" db="EMBL/GenBank/DDBJ databases">
        <authorList>
            <person name="Petersen C."/>
        </authorList>
    </citation>
    <scope>NUCLEOTIDE SEQUENCE</scope>
    <source>
        <strain evidence="3">IBT 3361</strain>
    </source>
</reference>
<name>A0A167W2S2_PENCH</name>
<dbReference type="InterPro" id="IPR050565">
    <property type="entry name" value="LYPA1-2/EST-like"/>
</dbReference>
<dbReference type="PANTHER" id="PTHR10655:SF63">
    <property type="entry name" value="PHOSPHOLIPASE_CARBOXYLESTERASE_THIOESTERASE DOMAIN-CONTAINING PROTEIN"/>
    <property type="match status" value="1"/>
</dbReference>
<gene>
    <name evidence="4" type="ORF">EN45_013210</name>
    <name evidence="3" type="ORF">N7505_000071</name>
</gene>
<evidence type="ECO:0000313" key="5">
    <source>
        <dbReference type="Proteomes" id="UP001220256"/>
    </source>
</evidence>
<dbReference type="AlphaFoldDB" id="A0A167W2S2"/>
<dbReference type="InterPro" id="IPR029058">
    <property type="entry name" value="AB_hydrolase_fold"/>
</dbReference>
<proteinExistence type="inferred from homology"/>